<gene>
    <name evidence="1" type="ORF">SOL01_06620</name>
</gene>
<dbReference type="EMBL" id="BJYQ01000047">
    <property type="protein sequence ID" value="GEN96788.1"/>
    <property type="molecule type" value="Genomic_DNA"/>
</dbReference>
<reference evidence="1 2" key="1">
    <citation type="submission" date="2019-07" db="EMBL/GenBank/DDBJ databases">
        <title>Whole genome shotgun sequence of Streptococcus oligofermentans NBRC 106105.</title>
        <authorList>
            <person name="Hosoyama A."/>
            <person name="Uohara A."/>
            <person name="Ohji S."/>
            <person name="Ichikawa N."/>
        </authorList>
    </citation>
    <scope>NUCLEOTIDE SEQUENCE [LARGE SCALE GENOMIC DNA]</scope>
    <source>
        <strain evidence="1 2">NBRC 106105</strain>
    </source>
</reference>
<name>A0A512AAR3_STRCR</name>
<evidence type="ECO:0000313" key="1">
    <source>
        <dbReference type="EMBL" id="GEN96788.1"/>
    </source>
</evidence>
<organism evidence="1 2">
    <name type="scientific">Streptococcus cristatus</name>
    <dbReference type="NCBI Taxonomy" id="45634"/>
    <lineage>
        <taxon>Bacteria</taxon>
        <taxon>Bacillati</taxon>
        <taxon>Bacillota</taxon>
        <taxon>Bacilli</taxon>
        <taxon>Lactobacillales</taxon>
        <taxon>Streptococcaceae</taxon>
        <taxon>Streptococcus</taxon>
    </lineage>
</organism>
<protein>
    <submittedName>
        <fullName evidence="1">Uncharacterized protein</fullName>
    </submittedName>
</protein>
<evidence type="ECO:0000313" key="2">
    <source>
        <dbReference type="Proteomes" id="UP000321868"/>
    </source>
</evidence>
<accession>A0A512AAR3</accession>
<dbReference type="Proteomes" id="UP000321868">
    <property type="component" value="Unassembled WGS sequence"/>
</dbReference>
<dbReference type="AlphaFoldDB" id="A0A512AAR3"/>
<comment type="caution">
    <text evidence="1">The sequence shown here is derived from an EMBL/GenBank/DDBJ whole genome shotgun (WGS) entry which is preliminary data.</text>
</comment>
<dbReference type="RefSeq" id="WP_015605116.1">
    <property type="nucleotide sequence ID" value="NZ_BJYQ01000047.1"/>
</dbReference>
<proteinExistence type="predicted"/>
<sequence>MKNFLPNDVFIKGEFDSIRYYLYRKTICDKIQIWVAVWGYHGLIAESNEEFMDLSFREIESRIYSIWSLNAR</sequence>